<feature type="transmembrane region" description="Helical" evidence="8">
    <location>
        <begin position="42"/>
        <end position="63"/>
    </location>
</feature>
<keyword evidence="10" id="KW-1185">Reference proteome</keyword>
<gene>
    <name evidence="9" type="ORF">M5W27_01495</name>
</gene>
<evidence type="ECO:0000313" key="9">
    <source>
        <dbReference type="EMBL" id="MCY9574509.1"/>
    </source>
</evidence>
<dbReference type="NCBIfam" id="TIGR00912">
    <property type="entry name" value="2A0309"/>
    <property type="match status" value="1"/>
</dbReference>
<feature type="transmembrane region" description="Helical" evidence="8">
    <location>
        <begin position="114"/>
        <end position="137"/>
    </location>
</feature>
<evidence type="ECO:0000256" key="8">
    <source>
        <dbReference type="SAM" id="Phobius"/>
    </source>
</evidence>
<evidence type="ECO:0000256" key="1">
    <source>
        <dbReference type="ARBA" id="ARBA00004141"/>
    </source>
</evidence>
<keyword evidence="5 8" id="KW-0812">Transmembrane</keyword>
<keyword evidence="3" id="KW-0813">Transport</keyword>
<keyword evidence="6 8" id="KW-1133">Transmembrane helix</keyword>
<evidence type="ECO:0000256" key="7">
    <source>
        <dbReference type="ARBA" id="ARBA00023136"/>
    </source>
</evidence>
<reference evidence="9 10" key="1">
    <citation type="submission" date="2022-05" db="EMBL/GenBank/DDBJ databases">
        <title>Genome Sequencing of Bee-Associated Microbes.</title>
        <authorList>
            <person name="Dunlap C."/>
        </authorList>
    </citation>
    <scope>NUCLEOTIDE SEQUENCE [LARGE SCALE GENOMIC DNA]</scope>
    <source>
        <strain evidence="9 10">CBP-1093</strain>
    </source>
</reference>
<evidence type="ECO:0000256" key="6">
    <source>
        <dbReference type="ARBA" id="ARBA00022989"/>
    </source>
</evidence>
<feature type="transmembrane region" description="Helical" evidence="8">
    <location>
        <begin position="273"/>
        <end position="295"/>
    </location>
</feature>
<dbReference type="PANTHER" id="PTHR34975">
    <property type="entry name" value="SPORE GERMINATION PROTEIN A2"/>
    <property type="match status" value="1"/>
</dbReference>
<dbReference type="Proteomes" id="UP001527057">
    <property type="component" value="Unassembled WGS sequence"/>
</dbReference>
<feature type="transmembrane region" description="Helical" evidence="8">
    <location>
        <begin position="335"/>
        <end position="357"/>
    </location>
</feature>
<dbReference type="Pfam" id="PF03845">
    <property type="entry name" value="Spore_permease"/>
    <property type="match status" value="1"/>
</dbReference>
<comment type="similarity">
    <text evidence="2">Belongs to the amino acid-polyamine-organocation (APC) superfamily. Spore germination protein (SGP) (TC 2.A.3.9) family.</text>
</comment>
<evidence type="ECO:0000313" key="10">
    <source>
        <dbReference type="Proteomes" id="UP001527057"/>
    </source>
</evidence>
<feature type="transmembrane region" description="Helical" evidence="8">
    <location>
        <begin position="215"/>
        <end position="237"/>
    </location>
</feature>
<keyword evidence="7 8" id="KW-0472">Membrane</keyword>
<sequence length="364" mass="40864">MVNHKESISSYQASAIISNTTLGASMLVLPRSMAQAASTPDGWIALLLMSVIYIVFIFANVLMMKKVPFSSYYDYTNEGLGKWIGTIANLLIIIYFLGVASYEVRSMSEMVKFFLLQNTPIAVTMLSFILVGFYLVIGGIGDFARLCPFFLIVTLIILFVAYGLSVQEFELDNLRPVLGEGFSPVFQSFNASAISFVGIEMMLFMPAYMKSQKHTFAYGAVGFLIPAIIYIFTYILVVGALTVKETATLTWPTIALFQSFDIQGIFIERIESFLLIVWLVQLYTSFVGYTFFAAMGVSKLTKFPKKVVLGLMAVVIYLAAIFPKDVDTVRVYLAYVNNLFFLLFGILPFLLFIIVFFKRRRKVA</sequence>
<feature type="transmembrane region" description="Helical" evidence="8">
    <location>
        <begin position="83"/>
        <end position="102"/>
    </location>
</feature>
<accession>A0ABT4EXH6</accession>
<feature type="transmembrane region" description="Helical" evidence="8">
    <location>
        <begin position="307"/>
        <end position="323"/>
    </location>
</feature>
<comment type="subcellular location">
    <subcellularLocation>
        <location evidence="1">Membrane</location>
        <topology evidence="1">Multi-pass membrane protein</topology>
    </subcellularLocation>
</comment>
<dbReference type="PIRSF" id="PIRSF006060">
    <property type="entry name" value="AA_transporter"/>
    <property type="match status" value="1"/>
</dbReference>
<proteinExistence type="inferred from homology"/>
<dbReference type="PANTHER" id="PTHR34975:SF2">
    <property type="entry name" value="SPORE GERMINATION PROTEIN A2"/>
    <property type="match status" value="1"/>
</dbReference>
<dbReference type="Gene3D" id="1.20.1740.10">
    <property type="entry name" value="Amino acid/polyamine transporter I"/>
    <property type="match status" value="1"/>
</dbReference>
<organism evidence="9 10">
    <name type="scientific">Bacillus xiamenensis</name>
    <dbReference type="NCBI Taxonomy" id="1178537"/>
    <lineage>
        <taxon>Bacteria</taxon>
        <taxon>Bacillati</taxon>
        <taxon>Bacillota</taxon>
        <taxon>Bacilli</taxon>
        <taxon>Bacillales</taxon>
        <taxon>Bacillaceae</taxon>
        <taxon>Bacillus</taxon>
    </lineage>
</organism>
<evidence type="ECO:0000256" key="3">
    <source>
        <dbReference type="ARBA" id="ARBA00022448"/>
    </source>
</evidence>
<feature type="transmembrane region" description="Helical" evidence="8">
    <location>
        <begin position="143"/>
        <end position="164"/>
    </location>
</feature>
<feature type="transmembrane region" description="Helical" evidence="8">
    <location>
        <begin position="185"/>
        <end position="209"/>
    </location>
</feature>
<keyword evidence="4" id="KW-0309">Germination</keyword>
<evidence type="ECO:0000256" key="5">
    <source>
        <dbReference type="ARBA" id="ARBA00022692"/>
    </source>
</evidence>
<dbReference type="InterPro" id="IPR004761">
    <property type="entry name" value="Spore_GerAB"/>
</dbReference>
<name>A0ABT4EXH6_9BACI</name>
<feature type="transmembrane region" description="Helical" evidence="8">
    <location>
        <begin position="12"/>
        <end position="30"/>
    </location>
</feature>
<protein>
    <submittedName>
        <fullName evidence="9">Spore germination protein</fullName>
    </submittedName>
</protein>
<dbReference type="EMBL" id="JAMDMH010000005">
    <property type="protein sequence ID" value="MCY9574509.1"/>
    <property type="molecule type" value="Genomic_DNA"/>
</dbReference>
<evidence type="ECO:0000256" key="2">
    <source>
        <dbReference type="ARBA" id="ARBA00007998"/>
    </source>
</evidence>
<evidence type="ECO:0000256" key="4">
    <source>
        <dbReference type="ARBA" id="ARBA00022544"/>
    </source>
</evidence>
<dbReference type="RefSeq" id="WP_197227010.1">
    <property type="nucleotide sequence ID" value="NZ_JAMDMH010000005.1"/>
</dbReference>
<comment type="caution">
    <text evidence="9">The sequence shown here is derived from an EMBL/GenBank/DDBJ whole genome shotgun (WGS) entry which is preliminary data.</text>
</comment>